<dbReference type="Proteomes" id="UP000009081">
    <property type="component" value="Chromosome"/>
</dbReference>
<dbReference type="EMBL" id="CP001510">
    <property type="protein sequence ID" value="ACS41656.1"/>
    <property type="molecule type" value="Genomic_DNA"/>
</dbReference>
<evidence type="ECO:0000313" key="1">
    <source>
        <dbReference type="EMBL" id="ACS41656.1"/>
    </source>
</evidence>
<evidence type="ECO:0000313" key="2">
    <source>
        <dbReference type="Proteomes" id="UP000009081"/>
    </source>
</evidence>
<organism evidence="1 2">
    <name type="scientific">Methylorubrum extorquens (strain ATCC 14718 / DSM 1338 / JCM 2805 / NCIMB 9133 / AM1)</name>
    <name type="common">Methylobacterium extorquens</name>
    <dbReference type="NCBI Taxonomy" id="272630"/>
    <lineage>
        <taxon>Bacteria</taxon>
        <taxon>Pseudomonadati</taxon>
        <taxon>Pseudomonadota</taxon>
        <taxon>Alphaproteobacteria</taxon>
        <taxon>Hyphomicrobiales</taxon>
        <taxon>Methylobacteriaceae</taxon>
        <taxon>Methylorubrum</taxon>
    </lineage>
</organism>
<gene>
    <name evidence="1" type="ordered locus">MexAM1_META1p3975</name>
</gene>
<dbReference type="STRING" id="272630.MexAM1_META1p3975"/>
<keyword evidence="2" id="KW-1185">Reference proteome</keyword>
<protein>
    <submittedName>
        <fullName evidence="1">Uncharacterized protein</fullName>
    </submittedName>
</protein>
<proteinExistence type="predicted"/>
<dbReference type="RefSeq" id="WP_015857170.1">
    <property type="nucleotide sequence ID" value="NC_012808.1"/>
</dbReference>
<dbReference type="HOGENOM" id="CLU_2720300_0_0_5"/>
<dbReference type="KEGG" id="mea:Mex_1p3975"/>
<reference evidence="1 2" key="1">
    <citation type="journal article" date="2009" name="PLoS ONE">
        <title>Methylobacterium genome sequences: a reference blueprint to investigate microbial metabolism of C1 compounds from natural and industrial sources.</title>
        <authorList>
            <person name="Vuilleumier S."/>
            <person name="Chistoserdova L."/>
            <person name="Lee M.-C."/>
            <person name="Bringel F."/>
            <person name="Lajus A."/>
            <person name="Zhou Y."/>
            <person name="Gourion B."/>
            <person name="Barbe V."/>
            <person name="Chang J."/>
            <person name="Cruveiller S."/>
            <person name="Dossat C."/>
            <person name="Gillett W."/>
            <person name="Gruffaz C."/>
            <person name="Haugen E."/>
            <person name="Hourcade E."/>
            <person name="Levy R."/>
            <person name="Mangenot S."/>
            <person name="Muller E."/>
            <person name="Nadalig T."/>
            <person name="Pagni M."/>
            <person name="Penny C."/>
            <person name="Peyraud R."/>
            <person name="Robinson D.G."/>
            <person name="Roche D."/>
            <person name="Rouy Z."/>
            <person name="Saenampechek C."/>
            <person name="Salvignol G."/>
            <person name="Vallenet D."/>
            <person name="Wu Z."/>
            <person name="Marx C.J."/>
            <person name="Vorholt J.A."/>
            <person name="Olson M.V."/>
            <person name="Kaul R."/>
            <person name="Weissenbach J."/>
            <person name="Medigue C."/>
            <person name="Lidstrom M.E."/>
        </authorList>
    </citation>
    <scope>NUCLEOTIDE SEQUENCE [LARGE SCALE GENOMIC DNA]</scope>
    <source>
        <strain evidence="2">ATCC 14718 / DSM 1338 / JCM 2805 / NCIMB 9133 / AM1</strain>
    </source>
</reference>
<sequence length="73" mass="7724">MDADDRDLGFAASLLSYSVDRGGLTEKQSRHAARTVQRIEALWMADALACQCGDATGSVATRSLSDMDTKGSA</sequence>
<name>C5B0R9_METEA</name>
<dbReference type="AlphaFoldDB" id="C5B0R9"/>
<accession>C5B0R9</accession>